<dbReference type="GO" id="GO:0003677">
    <property type="term" value="F:DNA binding"/>
    <property type="evidence" value="ECO:0007669"/>
    <property type="project" value="UniProtKB-KW"/>
</dbReference>
<reference evidence="3 4" key="1">
    <citation type="journal article" date="2015" name="PLoS Negl. Trop. Dis.">
        <title>Distribution of Plasmids in Distinct Leptospira Pathogenic Species.</title>
        <authorList>
            <person name="Wang Y."/>
            <person name="Zhuang X."/>
            <person name="Zhong Y."/>
            <person name="Zhang C."/>
            <person name="Zhang Y."/>
            <person name="Zeng L."/>
            <person name="Zhu Y."/>
            <person name="He P."/>
            <person name="Dong K."/>
            <person name="Pal U."/>
            <person name="Guo X."/>
            <person name="Qin J."/>
        </authorList>
    </citation>
    <scope>NUCLEOTIDE SEQUENCE [LARGE SCALE GENOMIC DNA]</scope>
    <source>
        <strain evidence="3 4">56604</strain>
    </source>
</reference>
<dbReference type="Pfam" id="PF12844">
    <property type="entry name" value="HTH_19"/>
    <property type="match status" value="1"/>
</dbReference>
<evidence type="ECO:0000256" key="1">
    <source>
        <dbReference type="ARBA" id="ARBA00023125"/>
    </source>
</evidence>
<dbReference type="SMART" id="SM00530">
    <property type="entry name" value="HTH_XRE"/>
    <property type="match status" value="1"/>
</dbReference>
<dbReference type="InterPro" id="IPR010982">
    <property type="entry name" value="Lambda_DNA-bd_dom_sf"/>
</dbReference>
<keyword evidence="1" id="KW-0238">DNA-binding</keyword>
<accession>A0A0S2IQL8</accession>
<dbReference type="PANTHER" id="PTHR46558">
    <property type="entry name" value="TRACRIPTIONAL REGULATORY PROTEIN-RELATED-RELATED"/>
    <property type="match status" value="1"/>
</dbReference>
<dbReference type="InterPro" id="IPR001387">
    <property type="entry name" value="Cro/C1-type_HTH"/>
</dbReference>
<sequence length="133" mass="15419">MRNYTLNLMKATNPYFVRVDSKSIGERLLYFRKSISFSQKQMAEKADIDRSYIAHVENGSIPSSEFIIKLVNAFHLSVDWLLTGNGKMLLPDEGHVFNKLKEEHIQFLEKLTNLTPQKQTKLINAFKNIIETE</sequence>
<dbReference type="PANTHER" id="PTHR46558:SF11">
    <property type="entry name" value="HTH-TYPE TRANSCRIPTIONAL REGULATOR XRE"/>
    <property type="match status" value="1"/>
</dbReference>
<evidence type="ECO:0000313" key="3">
    <source>
        <dbReference type="EMBL" id="ALO25946.1"/>
    </source>
</evidence>
<dbReference type="EMBL" id="CP012029">
    <property type="protein sequence ID" value="ALO25946.1"/>
    <property type="molecule type" value="Genomic_DNA"/>
</dbReference>
<dbReference type="PROSITE" id="PS50943">
    <property type="entry name" value="HTH_CROC1"/>
    <property type="match status" value="1"/>
</dbReference>
<protein>
    <submittedName>
        <fullName evidence="3">Bacteriophage CI repressor protein</fullName>
    </submittedName>
</protein>
<dbReference type="CDD" id="cd00093">
    <property type="entry name" value="HTH_XRE"/>
    <property type="match status" value="1"/>
</dbReference>
<feature type="domain" description="HTH cro/C1-type" evidence="2">
    <location>
        <begin position="28"/>
        <end position="81"/>
    </location>
</feature>
<name>A0A0S2IQL8_LEPBO</name>
<dbReference type="PATRIC" id="fig|280505.15.peg.1624"/>
<organism evidence="3">
    <name type="scientific">Leptospira borgpetersenii serovar Ballum</name>
    <dbReference type="NCBI Taxonomy" id="280505"/>
    <lineage>
        <taxon>Bacteria</taxon>
        <taxon>Pseudomonadati</taxon>
        <taxon>Spirochaetota</taxon>
        <taxon>Spirochaetia</taxon>
        <taxon>Leptospirales</taxon>
        <taxon>Leptospiraceae</taxon>
        <taxon>Leptospira</taxon>
    </lineage>
</organism>
<dbReference type="Proteomes" id="UP000058857">
    <property type="component" value="Chromosome 1"/>
</dbReference>
<proteinExistence type="predicted"/>
<evidence type="ECO:0000313" key="4">
    <source>
        <dbReference type="Proteomes" id="UP000058857"/>
    </source>
</evidence>
<dbReference type="RefSeq" id="WP_002743283.1">
    <property type="nucleotide sequence ID" value="NZ_JADDUQ010000017.1"/>
</dbReference>
<evidence type="ECO:0000259" key="2">
    <source>
        <dbReference type="PROSITE" id="PS50943"/>
    </source>
</evidence>
<dbReference type="SUPFAM" id="SSF47413">
    <property type="entry name" value="lambda repressor-like DNA-binding domains"/>
    <property type="match status" value="1"/>
</dbReference>
<dbReference type="AlphaFoldDB" id="A0A0S2IQL8"/>
<gene>
    <name evidence="3" type="ORF">LBBP_01659</name>
</gene>
<dbReference type="Gene3D" id="1.10.260.40">
    <property type="entry name" value="lambda repressor-like DNA-binding domains"/>
    <property type="match status" value="1"/>
</dbReference>